<dbReference type="CDD" id="cd01130">
    <property type="entry name" value="VirB11-like_ATPase"/>
    <property type="match status" value="1"/>
</dbReference>
<reference evidence="4 5" key="1">
    <citation type="submission" date="2016-10" db="EMBL/GenBank/DDBJ databases">
        <authorList>
            <person name="Varghese N."/>
            <person name="Submissions S."/>
        </authorList>
    </citation>
    <scope>NUCLEOTIDE SEQUENCE [LARGE SCALE GENOMIC DNA]</scope>
    <source>
        <strain evidence="4 5">GMCC 1.11211</strain>
    </source>
</reference>
<dbReference type="SUPFAM" id="SSF52540">
    <property type="entry name" value="P-loop containing nucleoside triphosphate hydrolases"/>
    <property type="match status" value="1"/>
</dbReference>
<dbReference type="InterPro" id="IPR027417">
    <property type="entry name" value="P-loop_NTPase"/>
</dbReference>
<dbReference type="Pfam" id="PF00437">
    <property type="entry name" value="T2SSE"/>
    <property type="match status" value="1"/>
</dbReference>
<evidence type="ECO:0000256" key="2">
    <source>
        <dbReference type="SAM" id="MobiDB-lite"/>
    </source>
</evidence>
<evidence type="ECO:0000259" key="3">
    <source>
        <dbReference type="Pfam" id="PF00437"/>
    </source>
</evidence>
<feature type="region of interest" description="Disordered" evidence="2">
    <location>
        <begin position="56"/>
        <end position="87"/>
    </location>
</feature>
<proteinExistence type="inferred from homology"/>
<name>A0ABY1EDX1_9MICO</name>
<keyword evidence="5" id="KW-1185">Reference proteome</keyword>
<organism evidence="4 5">
    <name type="scientific">Cryobacterium levicorallinum</name>
    <dbReference type="NCBI Taxonomy" id="995038"/>
    <lineage>
        <taxon>Bacteria</taxon>
        <taxon>Bacillati</taxon>
        <taxon>Actinomycetota</taxon>
        <taxon>Actinomycetes</taxon>
        <taxon>Micrococcales</taxon>
        <taxon>Microbacteriaceae</taxon>
        <taxon>Cryobacterium</taxon>
    </lineage>
</organism>
<comment type="caution">
    <text evidence="4">The sequence shown here is derived from an EMBL/GenBank/DDBJ whole genome shotgun (WGS) entry which is preliminary data.</text>
</comment>
<dbReference type="EMBL" id="FOPW01000007">
    <property type="protein sequence ID" value="SFH54292.1"/>
    <property type="molecule type" value="Genomic_DNA"/>
</dbReference>
<evidence type="ECO:0000313" key="5">
    <source>
        <dbReference type="Proteomes" id="UP000199681"/>
    </source>
</evidence>
<comment type="similarity">
    <text evidence="1">Belongs to the GSP E family.</text>
</comment>
<dbReference type="InterPro" id="IPR050921">
    <property type="entry name" value="T4SS_GSP_E_ATPase"/>
</dbReference>
<dbReference type="Proteomes" id="UP000199681">
    <property type="component" value="Unassembled WGS sequence"/>
</dbReference>
<dbReference type="PANTHER" id="PTHR30486:SF6">
    <property type="entry name" value="TYPE IV PILUS RETRACTATION ATPASE PILT"/>
    <property type="match status" value="1"/>
</dbReference>
<dbReference type="InterPro" id="IPR022399">
    <property type="entry name" value="TadA-like_ATPase"/>
</dbReference>
<evidence type="ECO:0000256" key="1">
    <source>
        <dbReference type="ARBA" id="ARBA00006611"/>
    </source>
</evidence>
<protein>
    <submittedName>
        <fullName evidence="4">Pilus assembly protein CpaF</fullName>
    </submittedName>
</protein>
<dbReference type="InterPro" id="IPR001482">
    <property type="entry name" value="T2SS/T4SS_dom"/>
</dbReference>
<feature type="domain" description="Bacterial type II secretion system protein E" evidence="3">
    <location>
        <begin position="195"/>
        <end position="402"/>
    </location>
</feature>
<feature type="compositionally biased region" description="Low complexity" evidence="2">
    <location>
        <begin position="56"/>
        <end position="66"/>
    </location>
</feature>
<accession>A0ABY1EDX1</accession>
<gene>
    <name evidence="4" type="ORF">SAMN05216274_107171</name>
</gene>
<dbReference type="PANTHER" id="PTHR30486">
    <property type="entry name" value="TWITCHING MOTILITY PROTEIN PILT"/>
    <property type="match status" value="1"/>
</dbReference>
<dbReference type="RefSeq" id="WP_427846438.1">
    <property type="nucleotide sequence ID" value="NZ_FOPW01000007.1"/>
</dbReference>
<dbReference type="Gene3D" id="3.40.50.300">
    <property type="entry name" value="P-loop containing nucleotide triphosphate hydrolases"/>
    <property type="match status" value="1"/>
</dbReference>
<sequence length="443" mass="45643">MGLVPILPKRDQQPFLTDPGGGPAARPDPLYGRSMVQPFVAVPSYAVPGVAGSSCAGAVAASPANPSTASGTRPLAAPQRAPTPRHRTVPTDAVGTVPQDSAVQPAVAAGGIPGRIGAEPAYSPTRSETNRSDLRALGPLAGYAEDPETTDLFVNGESGLWIDAGHGLAFAPAWQLGEAEVRALAVRLIALGGRHIDEASPCVDVRLADGIRVHAVLPPVSSTGTLLSIRLPHAAHRSLGALADAGLFGVGEASAARLNRLRAAVRGRQNLLITGAAGSGKTTLLAALLGEAPADERIVAIEDVAELRILHPHVVALEARQANLEGAGRIGLEALLREALRMRPDRLVLGECRGSEIRELLAALNTGHDGGAGTLHANSLDDVPARLEALGALAGMSAAAVARQTVSAIGLVLHLERTEGVRRLEAVGRFTLNGRDRLAIEAL</sequence>
<feature type="region of interest" description="Disordered" evidence="2">
    <location>
        <begin position="1"/>
        <end position="28"/>
    </location>
</feature>
<dbReference type="NCBIfam" id="TIGR03819">
    <property type="entry name" value="heli_sec_ATPase"/>
    <property type="match status" value="1"/>
</dbReference>
<dbReference type="Gene3D" id="3.30.450.90">
    <property type="match status" value="1"/>
</dbReference>
<evidence type="ECO:0000313" key="4">
    <source>
        <dbReference type="EMBL" id="SFH54292.1"/>
    </source>
</evidence>